<dbReference type="AlphaFoldDB" id="A0AA96F729"/>
<dbReference type="Proteomes" id="UP001304125">
    <property type="component" value="Chromosome"/>
</dbReference>
<keyword evidence="2" id="KW-0472">Membrane</keyword>
<feature type="transmembrane region" description="Helical" evidence="2">
    <location>
        <begin position="6"/>
        <end position="24"/>
    </location>
</feature>
<sequence length="350" mass="36995">MPAVGLLTIVALAMVIAYVIPQRARERAEYALVRTEDRFSADMRVVKATAARVETSRVASGSSSGEVPLLVTGEARASVVALGSSHLSRPATPLDRAATLAQRERIALRRDRSALLAERRAQARRRSRIASAAAALTVTGWVLVLATGFPAVVAALISAGFAGLVVAGARAAHAQRRADAHVLAVAREVEAAATATQALRRVSRDRAQGRESLPSDLETQAIKVVTTENLAPLAAPAPKTGAVPVAPRSGVIEKIVTGAIPQASSIIDGDAFSDGDDSGWSPAAIPAPAYTLKPTVRQRQARPLDDDDYTRAAAVAERWADERYGRTEVQKERSATGSLEQILARRRESA</sequence>
<name>A0AA96F729_9MICO</name>
<evidence type="ECO:0000313" key="3">
    <source>
        <dbReference type="EMBL" id="WNM25008.1"/>
    </source>
</evidence>
<evidence type="ECO:0000256" key="1">
    <source>
        <dbReference type="SAM" id="MobiDB-lite"/>
    </source>
</evidence>
<reference evidence="3 4" key="1">
    <citation type="submission" date="2023-09" db="EMBL/GenBank/DDBJ databases">
        <title>Demequina sp. a novel bacteria isolated from Capsicum annuum.</title>
        <authorList>
            <person name="Humaira Z."/>
            <person name="Lee J."/>
            <person name="Cho D."/>
        </authorList>
    </citation>
    <scope>NUCLEOTIDE SEQUENCE [LARGE SCALE GENOMIC DNA]</scope>
    <source>
        <strain evidence="3 4">OYTSA14</strain>
    </source>
</reference>
<feature type="region of interest" description="Disordered" evidence="1">
    <location>
        <begin position="326"/>
        <end position="350"/>
    </location>
</feature>
<gene>
    <name evidence="3" type="ORF">RN606_02330</name>
</gene>
<evidence type="ECO:0000256" key="2">
    <source>
        <dbReference type="SAM" id="Phobius"/>
    </source>
</evidence>
<dbReference type="EMBL" id="CP134879">
    <property type="protein sequence ID" value="WNM25008.1"/>
    <property type="molecule type" value="Genomic_DNA"/>
</dbReference>
<accession>A0AA96F729</accession>
<keyword evidence="4" id="KW-1185">Reference proteome</keyword>
<keyword evidence="2" id="KW-1133">Transmembrane helix</keyword>
<protein>
    <submittedName>
        <fullName evidence="3">Uncharacterized protein</fullName>
    </submittedName>
</protein>
<evidence type="ECO:0000313" key="4">
    <source>
        <dbReference type="Proteomes" id="UP001304125"/>
    </source>
</evidence>
<feature type="transmembrane region" description="Helical" evidence="2">
    <location>
        <begin position="129"/>
        <end position="146"/>
    </location>
</feature>
<proteinExistence type="predicted"/>
<keyword evidence="2" id="KW-0812">Transmembrane</keyword>
<dbReference type="RefSeq" id="WP_313499627.1">
    <property type="nucleotide sequence ID" value="NZ_CP134879.1"/>
</dbReference>
<organism evidence="3 4">
    <name type="scientific">Demequina capsici</name>
    <dbReference type="NCBI Taxonomy" id="3075620"/>
    <lineage>
        <taxon>Bacteria</taxon>
        <taxon>Bacillati</taxon>
        <taxon>Actinomycetota</taxon>
        <taxon>Actinomycetes</taxon>
        <taxon>Micrococcales</taxon>
        <taxon>Demequinaceae</taxon>
        <taxon>Demequina</taxon>
    </lineage>
</organism>
<feature type="transmembrane region" description="Helical" evidence="2">
    <location>
        <begin position="152"/>
        <end position="172"/>
    </location>
</feature>